<dbReference type="Pfam" id="PF13401">
    <property type="entry name" value="AAA_22"/>
    <property type="match status" value="1"/>
</dbReference>
<evidence type="ECO:0000259" key="1">
    <source>
        <dbReference type="Pfam" id="PF13401"/>
    </source>
</evidence>
<dbReference type="InterPro" id="IPR049945">
    <property type="entry name" value="AAA_22"/>
</dbReference>
<proteinExistence type="predicted"/>
<gene>
    <name evidence="2" type="ordered locus">LEPBI_I2208</name>
</gene>
<accession>B0ST66</accession>
<evidence type="ECO:0000313" key="2">
    <source>
        <dbReference type="EMBL" id="ABZ98306.1"/>
    </source>
</evidence>
<dbReference type="InterPro" id="IPR027417">
    <property type="entry name" value="P-loop_NTPase"/>
</dbReference>
<protein>
    <submittedName>
        <fullName evidence="2">Putative nucleoside triphosphate hydrolase</fullName>
    </submittedName>
</protein>
<dbReference type="EMBL" id="CP000786">
    <property type="protein sequence ID" value="ABZ98306.1"/>
    <property type="molecule type" value="Genomic_DNA"/>
</dbReference>
<sequence length="416" mass="48191">MTKQIEKVFTPRSSEVNSSMYIRREEIENAFNEAFESGKHIIVHGESGSGKSWLYKNYFLKNDIVYEPANLANASRFGSISNELKNSLDRLEKAKVIEYTETKEAEGSLSFWGWVTSKVKLSHNKKYTLTSKEPYEAILQYIHKQSKKKIGILVLDNLESILNSEKLMEELSNIIILLDDQRYSQYNVKLLLVGTPSNIREYFKLQQSKATINNRLIEVPELPRFSYIEVNSLIQKGFIDLLNYSFNEFTDVAKHIHFVTDGIPDKVHDYCLILAKSTPDKVINTQSLDIADKKWLSQHLSDAYQTIVSLMNSRNTEVGRRNQVLYSLGKVENSEFNYIDVEEIVRSQFPDNTRDIQLAINQILNELSSGNNNILKKSQKKDAYFFTDPIYKMAIRAVLKKKEDETVERIYFEDVR</sequence>
<name>B0ST66_LEPBP</name>
<dbReference type="GO" id="GO:0016887">
    <property type="term" value="F:ATP hydrolysis activity"/>
    <property type="evidence" value="ECO:0007669"/>
    <property type="project" value="InterPro"/>
</dbReference>
<dbReference type="Proteomes" id="UP000001847">
    <property type="component" value="Chromosome I"/>
</dbReference>
<feature type="domain" description="ORC1/DEAH AAA+ ATPase" evidence="1">
    <location>
        <begin position="38"/>
        <end position="202"/>
    </location>
</feature>
<dbReference type="Gene3D" id="3.40.50.300">
    <property type="entry name" value="P-loop containing nucleotide triphosphate hydrolases"/>
    <property type="match status" value="1"/>
</dbReference>
<keyword evidence="2" id="KW-0378">Hydrolase</keyword>
<dbReference type="RefSeq" id="WP_012389175.1">
    <property type="nucleotide sequence ID" value="NC_010602.1"/>
</dbReference>
<dbReference type="OrthoDB" id="396512at2"/>
<dbReference type="HOGENOM" id="CLU_672427_0_0_12"/>
<dbReference type="BioCyc" id="LBIF456481:LEPBI_RS10885-MONOMER"/>
<evidence type="ECO:0000313" key="3">
    <source>
        <dbReference type="Proteomes" id="UP000001847"/>
    </source>
</evidence>
<dbReference type="AlphaFoldDB" id="B0ST66"/>
<reference evidence="2 3" key="1">
    <citation type="journal article" date="2008" name="PLoS ONE">
        <title>Genome sequence of the saprophyte Leptospira biflexa provides insights into the evolution of Leptospira and the pathogenesis of leptospirosis.</title>
        <authorList>
            <person name="Picardeau M."/>
            <person name="Bulach D.M."/>
            <person name="Bouchier C."/>
            <person name="Zuerner R.L."/>
            <person name="Zidane N."/>
            <person name="Wilson P.J."/>
            <person name="Creno S."/>
            <person name="Kuczek E.S."/>
            <person name="Bommezzadri S."/>
            <person name="Davis J.C."/>
            <person name="McGrath A."/>
            <person name="Johnson M.J."/>
            <person name="Boursaux-Eude C."/>
            <person name="Seemann T."/>
            <person name="Rouy Z."/>
            <person name="Coppel R.L."/>
            <person name="Rood J.I."/>
            <person name="Lajus A."/>
            <person name="Davies J.K."/>
            <person name="Medigue C."/>
            <person name="Adler B."/>
        </authorList>
    </citation>
    <scope>NUCLEOTIDE SEQUENCE [LARGE SCALE GENOMIC DNA]</scope>
    <source>
        <strain evidence="3">Patoc 1 / ATCC 23582 / Paris</strain>
    </source>
</reference>
<dbReference type="SUPFAM" id="SSF52540">
    <property type="entry name" value="P-loop containing nucleoside triphosphate hydrolases"/>
    <property type="match status" value="1"/>
</dbReference>
<dbReference type="KEGG" id="lbi:LEPBI_I2208"/>
<organism evidence="2 3">
    <name type="scientific">Leptospira biflexa serovar Patoc (strain Patoc 1 / ATCC 23582 / Paris)</name>
    <dbReference type="NCBI Taxonomy" id="456481"/>
    <lineage>
        <taxon>Bacteria</taxon>
        <taxon>Pseudomonadati</taxon>
        <taxon>Spirochaetota</taxon>
        <taxon>Spirochaetia</taxon>
        <taxon>Leptospirales</taxon>
        <taxon>Leptospiraceae</taxon>
        <taxon>Leptospira</taxon>
    </lineage>
</organism>
<keyword evidence="3" id="KW-1185">Reference proteome</keyword>